<evidence type="ECO:0000313" key="1">
    <source>
        <dbReference type="EMBL" id="MFD1717935.1"/>
    </source>
</evidence>
<gene>
    <name evidence="1" type="ORF">ACFSE6_08820</name>
</gene>
<accession>A0ABW4L3L5</accession>
<dbReference type="EMBL" id="JBHUEE010000004">
    <property type="protein sequence ID" value="MFD1717935.1"/>
    <property type="molecule type" value="Genomic_DNA"/>
</dbReference>
<dbReference type="Proteomes" id="UP001597277">
    <property type="component" value="Unassembled WGS sequence"/>
</dbReference>
<evidence type="ECO:0000313" key="2">
    <source>
        <dbReference type="Proteomes" id="UP001597277"/>
    </source>
</evidence>
<protein>
    <submittedName>
        <fullName evidence="1">TIGR02569 family protein</fullName>
    </submittedName>
</protein>
<comment type="caution">
    <text evidence="1">The sequence shown here is derived from an EMBL/GenBank/DDBJ whole genome shotgun (WGS) entry which is preliminary data.</text>
</comment>
<dbReference type="SUPFAM" id="SSF56112">
    <property type="entry name" value="Protein kinase-like (PK-like)"/>
    <property type="match status" value="1"/>
</dbReference>
<reference evidence="2" key="1">
    <citation type="journal article" date="2019" name="Int. J. Syst. Evol. Microbiol.">
        <title>The Global Catalogue of Microorganisms (GCM) 10K type strain sequencing project: providing services to taxonomists for standard genome sequencing and annotation.</title>
        <authorList>
            <consortium name="The Broad Institute Genomics Platform"/>
            <consortium name="The Broad Institute Genome Sequencing Center for Infectious Disease"/>
            <person name="Wu L."/>
            <person name="Ma J."/>
        </authorList>
    </citation>
    <scope>NUCLEOTIDE SEQUENCE [LARGE SCALE GENOMIC DNA]</scope>
    <source>
        <strain evidence="2">JCM 17130</strain>
    </source>
</reference>
<name>A0ABW4L3L5_9MICO</name>
<sequence length="257" mass="28478">MRPPPSDVVSAYGGDPTQLVRLAGGRGTSWRCGDLVFKPADLTDAELAWMDTALRPRVVDATIRVSLPLRARSGRRQVAGWIALPYLRGHHPQGRWHEIAAVGRAFSRLTSGLDRPSFLDRRDDPWARADRFAWGELDIPDVPSLVAALLRLRRPVIDAPTLVHGDLTENVLLDPQEPPAVLDLSLYWRPPSFATAVVAVDAVCFHASATDLLEQLDPAREFAQYVLRALLFRIGTDLVTGGSDLRPYTPVVRWLGR</sequence>
<organism evidence="1 2">
    <name type="scientific">Georgenia deserti</name>
    <dbReference type="NCBI Taxonomy" id="2093781"/>
    <lineage>
        <taxon>Bacteria</taxon>
        <taxon>Bacillati</taxon>
        <taxon>Actinomycetota</taxon>
        <taxon>Actinomycetes</taxon>
        <taxon>Micrococcales</taxon>
        <taxon>Bogoriellaceae</taxon>
        <taxon>Georgenia</taxon>
    </lineage>
</organism>
<dbReference type="RefSeq" id="WP_388005225.1">
    <property type="nucleotide sequence ID" value="NZ_JBHUEE010000004.1"/>
</dbReference>
<keyword evidence="2" id="KW-1185">Reference proteome</keyword>
<proteinExistence type="predicted"/>
<dbReference type="InterPro" id="IPR011009">
    <property type="entry name" value="Kinase-like_dom_sf"/>
</dbReference>